<accession>A0A9P8JZY6</accession>
<evidence type="ECO:0000256" key="3">
    <source>
        <dbReference type="ARBA" id="ARBA00023043"/>
    </source>
</evidence>
<evidence type="ECO:0000256" key="2">
    <source>
        <dbReference type="ARBA" id="ARBA00022737"/>
    </source>
</evidence>
<dbReference type="SMART" id="SM00248">
    <property type="entry name" value="ANK"/>
    <property type="match status" value="11"/>
</dbReference>
<dbReference type="PROSITE" id="PS50088">
    <property type="entry name" value="ANK_REPEAT"/>
    <property type="match status" value="7"/>
</dbReference>
<dbReference type="PANTHER" id="PTHR24161">
    <property type="entry name" value="ANK_REP_REGION DOMAIN-CONTAINING PROTEIN-RELATED"/>
    <property type="match status" value="1"/>
</dbReference>
<sequence>MLQTLPEDLNETYDRILQNIPASRVPNAIKLFQLLTYSKRPLRLEEVVDALATEPDMEPPFDAENRISPPDAIIGYCANLVRITTAHSNDVKDELKDRIGQFHPEQESELTVRKETTIQFAHFSVREYLLLDRKETPYYHYFTRTVANGAITRILLAYLWTAAEAQGTPNDMFEYPLIKLATQYWMDHAATSGEQEEATFAWTRKIFTNSSFLQYWVQLHSRGESFHANPALYFASRFALHRSVGYLLSMGADPNAQGGRYGNPLQAAMASGDVQTVAVLLDHGASRDAIGGWYGSALHAAAWYGRIDTLQLLLTYGADVGALKWQGGSAAIALQVAAYKGHTGIVETLLMHGADVNARNIQISAETEEFNKVTHHYTALEAASFSGRFEVVKILLNNNAEINARGPHSVSRDADDYISREGYIYGTPLQAASMMGHLNIARILVERGADVNVQSGRWGYALHAALCNAHTVVALFLIESGADVQAKGGVHKTTLYAAVDGGDLTMVRLLIENGLDANESANDGKTPLICACEAGRIQTVKLLLDNGAEVNAQGGEYGIALYAASSKGHLEVVELLLRAGADVNAVGGRYICALCAAAYKGHIDVVRVLLKNGAVAETPTNFNGLALQDAIEGDNKDITELMSEQSALEEANNRQSQLPSRSEGEKSRQR</sequence>
<feature type="repeat" description="ANK" evidence="4">
    <location>
        <begin position="427"/>
        <end position="456"/>
    </location>
</feature>
<keyword evidence="7" id="KW-1185">Reference proteome</keyword>
<evidence type="ECO:0000313" key="7">
    <source>
        <dbReference type="Proteomes" id="UP000729357"/>
    </source>
</evidence>
<keyword evidence="3 4" id="KW-0040">ANK repeat</keyword>
<dbReference type="EMBL" id="JAHFXS010000205">
    <property type="protein sequence ID" value="KAG9987684.1"/>
    <property type="molecule type" value="Genomic_DNA"/>
</dbReference>
<feature type="repeat" description="ANK" evidence="4">
    <location>
        <begin position="329"/>
        <end position="361"/>
    </location>
</feature>
<dbReference type="AlphaFoldDB" id="A0A9P8JZY6"/>
<feature type="region of interest" description="Disordered" evidence="5">
    <location>
        <begin position="646"/>
        <end position="670"/>
    </location>
</feature>
<evidence type="ECO:0000256" key="4">
    <source>
        <dbReference type="PROSITE-ProRule" id="PRU00023"/>
    </source>
</evidence>
<evidence type="ECO:0000256" key="1">
    <source>
        <dbReference type="ARBA" id="ARBA00012210"/>
    </source>
</evidence>
<reference evidence="6" key="2">
    <citation type="submission" date="2021-08" db="EMBL/GenBank/DDBJ databases">
        <authorList>
            <person name="Gostincar C."/>
            <person name="Sun X."/>
            <person name="Song Z."/>
            <person name="Gunde-Cimerman N."/>
        </authorList>
    </citation>
    <scope>NUCLEOTIDE SEQUENCE</scope>
    <source>
        <strain evidence="6">EXF-9298</strain>
    </source>
</reference>
<dbReference type="Proteomes" id="UP000729357">
    <property type="component" value="Unassembled WGS sequence"/>
</dbReference>
<dbReference type="SUPFAM" id="SSF48403">
    <property type="entry name" value="Ankyrin repeat"/>
    <property type="match status" value="2"/>
</dbReference>
<feature type="repeat" description="ANK" evidence="4">
    <location>
        <begin position="523"/>
        <end position="555"/>
    </location>
</feature>
<evidence type="ECO:0000256" key="5">
    <source>
        <dbReference type="SAM" id="MobiDB-lite"/>
    </source>
</evidence>
<dbReference type="PRINTS" id="PR01415">
    <property type="entry name" value="ANKYRIN"/>
</dbReference>
<evidence type="ECO:0000313" key="6">
    <source>
        <dbReference type="EMBL" id="KAG9987684.1"/>
    </source>
</evidence>
<gene>
    <name evidence="6" type="ORF">KCU98_g3166</name>
</gene>
<dbReference type="PANTHER" id="PTHR24161:SF85">
    <property type="entry name" value="PALMITOYLTRANSFERASE HIP14"/>
    <property type="match status" value="1"/>
</dbReference>
<feature type="repeat" description="ANK" evidence="4">
    <location>
        <begin position="296"/>
        <end position="325"/>
    </location>
</feature>
<organism evidence="6 7">
    <name type="scientific">Aureobasidium melanogenum</name>
    <name type="common">Aureobasidium pullulans var. melanogenum</name>
    <dbReference type="NCBI Taxonomy" id="46634"/>
    <lineage>
        <taxon>Eukaryota</taxon>
        <taxon>Fungi</taxon>
        <taxon>Dikarya</taxon>
        <taxon>Ascomycota</taxon>
        <taxon>Pezizomycotina</taxon>
        <taxon>Dothideomycetes</taxon>
        <taxon>Dothideomycetidae</taxon>
        <taxon>Dothideales</taxon>
        <taxon>Saccotheciaceae</taxon>
        <taxon>Aureobasidium</taxon>
    </lineage>
</organism>
<dbReference type="Pfam" id="PF00023">
    <property type="entry name" value="Ank"/>
    <property type="match status" value="1"/>
</dbReference>
<dbReference type="Gene3D" id="1.25.40.20">
    <property type="entry name" value="Ankyrin repeat-containing domain"/>
    <property type="match status" value="3"/>
</dbReference>
<dbReference type="InterPro" id="IPR002110">
    <property type="entry name" value="Ankyrin_rpt"/>
</dbReference>
<name>A0A9P8JZY6_AURME</name>
<comment type="caution">
    <text evidence="6">The sequence shown here is derived from an EMBL/GenBank/DDBJ whole genome shotgun (WGS) entry which is preliminary data.</text>
</comment>
<reference evidence="6" key="1">
    <citation type="journal article" date="2021" name="J Fungi (Basel)">
        <title>Virulence traits and population genomics of the black yeast Aureobasidium melanogenum.</title>
        <authorList>
            <person name="Cernosa A."/>
            <person name="Sun X."/>
            <person name="Gostincar C."/>
            <person name="Fang C."/>
            <person name="Gunde-Cimerman N."/>
            <person name="Song Z."/>
        </authorList>
    </citation>
    <scope>NUCLEOTIDE SEQUENCE</scope>
    <source>
        <strain evidence="6">EXF-9298</strain>
    </source>
</reference>
<dbReference type="InterPro" id="IPR036770">
    <property type="entry name" value="Ankyrin_rpt-contain_sf"/>
</dbReference>
<dbReference type="EC" id="2.3.1.225" evidence="1"/>
<protein>
    <recommendedName>
        <fullName evidence="1">protein S-acyltransferase</fullName>
        <ecNumber evidence="1">2.3.1.225</ecNumber>
    </recommendedName>
</protein>
<dbReference type="Pfam" id="PF12796">
    <property type="entry name" value="Ank_2"/>
    <property type="match status" value="4"/>
</dbReference>
<feature type="repeat" description="ANK" evidence="4">
    <location>
        <begin position="490"/>
        <end position="522"/>
    </location>
</feature>
<feature type="repeat" description="ANK" evidence="4">
    <location>
        <begin position="375"/>
        <end position="407"/>
    </location>
</feature>
<feature type="non-terminal residue" evidence="6">
    <location>
        <position position="670"/>
    </location>
</feature>
<dbReference type="PROSITE" id="PS50297">
    <property type="entry name" value="ANK_REP_REGION"/>
    <property type="match status" value="7"/>
</dbReference>
<proteinExistence type="predicted"/>
<feature type="repeat" description="ANK" evidence="4">
    <location>
        <begin position="556"/>
        <end position="588"/>
    </location>
</feature>
<keyword evidence="2" id="KW-0677">Repeat</keyword>